<feature type="region of interest" description="Disordered" evidence="1">
    <location>
        <begin position="16"/>
        <end position="38"/>
    </location>
</feature>
<dbReference type="AlphaFoldDB" id="A0A543E1Y5"/>
<evidence type="ECO:0000259" key="3">
    <source>
        <dbReference type="Pfam" id="PF00174"/>
    </source>
</evidence>
<feature type="compositionally biased region" description="Polar residues" evidence="1">
    <location>
        <begin position="16"/>
        <end position="29"/>
    </location>
</feature>
<accession>A0A543E1Y5</accession>
<evidence type="ECO:0000313" key="4">
    <source>
        <dbReference type="EMBL" id="TQM15594.1"/>
    </source>
</evidence>
<evidence type="ECO:0000256" key="2">
    <source>
        <dbReference type="SAM" id="Phobius"/>
    </source>
</evidence>
<keyword evidence="2" id="KW-0812">Transmembrane</keyword>
<dbReference type="GO" id="GO:0043546">
    <property type="term" value="F:molybdopterin cofactor binding"/>
    <property type="evidence" value="ECO:0007669"/>
    <property type="project" value="TreeGrafter"/>
</dbReference>
<dbReference type="GO" id="GO:0020037">
    <property type="term" value="F:heme binding"/>
    <property type="evidence" value="ECO:0007669"/>
    <property type="project" value="TreeGrafter"/>
</dbReference>
<proteinExistence type="predicted"/>
<dbReference type="InterPro" id="IPR014756">
    <property type="entry name" value="Ig_E-set"/>
</dbReference>
<evidence type="ECO:0000313" key="5">
    <source>
        <dbReference type="Proteomes" id="UP000315677"/>
    </source>
</evidence>
<dbReference type="InterPro" id="IPR008335">
    <property type="entry name" value="Mopterin_OxRdtase_euk"/>
</dbReference>
<dbReference type="PANTHER" id="PTHR19372:SF7">
    <property type="entry name" value="SULFITE OXIDASE, MITOCHONDRIAL"/>
    <property type="match status" value="1"/>
</dbReference>
<sequence>MAPFADRHTFRANRSGFRSETRCVSTTEAPQRPEPGAAPRIPRGWAALVGVLSVAAALAAGQLVAGLLSPASSPYLAVGDTVIRFSPQWLTEFAKAAFGTADKPVLLAGMAVVIAVVAALAGLASRRRPGPGVVVVAVLGVLGFVAVLFAPVFAPVDVLAPTAALVVGVGVFRWLHARALPSTAGPAEASGGLTRRALLVRSSLAVALGSAAAGVGGVLLGRGVGDSRQAVTARLAALPVDRAPAIPPTAALPELGTPTFLTPNADFYRIDVALRIPDETADAWSMRIHGMVENELELTFDDLLRRPLVERTITMTCVSNPVGGDLISTANFVGVDLRELLLEAGVRPGADQAFSTSVDGWYTGTPVDVLMEPDRGALLAIGMNGEALPPEHGFPVRMVVPGLYGFVSATKWIVDMELTTFAAKAGYWLERGWAEKAPIKTQSRIDSPRGFASLPAGRVTVAGIAWSQPDGISRVEVRVDGGAWREAELATEVSGDTWRMWRADLDLGPGSHTVQSRATDANGVTQTDVPAEPIPDGASGYPAVLFSVA</sequence>
<reference evidence="4 5" key="1">
    <citation type="submission" date="2019-06" db="EMBL/GenBank/DDBJ databases">
        <title>Sequencing the genomes of 1000 actinobacteria strains.</title>
        <authorList>
            <person name="Klenk H.-P."/>
        </authorList>
    </citation>
    <scope>NUCLEOTIDE SEQUENCE [LARGE SCALE GENOMIC DNA]</scope>
    <source>
        <strain evidence="4 5">DSM 45301</strain>
    </source>
</reference>
<feature type="transmembrane region" description="Helical" evidence="2">
    <location>
        <begin position="132"/>
        <end position="152"/>
    </location>
</feature>
<dbReference type="Proteomes" id="UP000315677">
    <property type="component" value="Unassembled WGS sequence"/>
</dbReference>
<name>A0A543E1Y5_9PSEU</name>
<organism evidence="4 5">
    <name type="scientific">Pseudonocardia kunmingensis</name>
    <dbReference type="NCBI Taxonomy" id="630975"/>
    <lineage>
        <taxon>Bacteria</taxon>
        <taxon>Bacillati</taxon>
        <taxon>Actinomycetota</taxon>
        <taxon>Actinomycetes</taxon>
        <taxon>Pseudonocardiales</taxon>
        <taxon>Pseudonocardiaceae</taxon>
        <taxon>Pseudonocardia</taxon>
    </lineage>
</organism>
<evidence type="ECO:0000256" key="1">
    <source>
        <dbReference type="SAM" id="MobiDB-lite"/>
    </source>
</evidence>
<keyword evidence="2" id="KW-1133">Transmembrane helix</keyword>
<keyword evidence="5" id="KW-1185">Reference proteome</keyword>
<feature type="transmembrane region" description="Helical" evidence="2">
    <location>
        <begin position="45"/>
        <end position="68"/>
    </location>
</feature>
<comment type="caution">
    <text evidence="4">The sequence shown here is derived from an EMBL/GenBank/DDBJ whole genome shotgun (WGS) entry which is preliminary data.</text>
</comment>
<protein>
    <submittedName>
        <fullName evidence="4">DMSO/TMAO reductase YedYZ molybdopterin-dependent catalytic subunit</fullName>
    </submittedName>
</protein>
<dbReference type="Pfam" id="PF00174">
    <property type="entry name" value="Oxidored_molyb"/>
    <property type="match status" value="1"/>
</dbReference>
<dbReference type="Gene3D" id="3.90.420.10">
    <property type="entry name" value="Oxidoreductase, molybdopterin-binding domain"/>
    <property type="match status" value="1"/>
</dbReference>
<dbReference type="PANTHER" id="PTHR19372">
    <property type="entry name" value="SULFITE REDUCTASE"/>
    <property type="match status" value="1"/>
</dbReference>
<dbReference type="SUPFAM" id="SSF81296">
    <property type="entry name" value="E set domains"/>
    <property type="match status" value="1"/>
</dbReference>
<dbReference type="PRINTS" id="PR00407">
    <property type="entry name" value="EUMOPTERIN"/>
</dbReference>
<feature type="transmembrane region" description="Helical" evidence="2">
    <location>
        <begin position="158"/>
        <end position="177"/>
    </location>
</feature>
<dbReference type="GO" id="GO:0006790">
    <property type="term" value="P:sulfur compound metabolic process"/>
    <property type="evidence" value="ECO:0007669"/>
    <property type="project" value="TreeGrafter"/>
</dbReference>
<feature type="transmembrane region" description="Helical" evidence="2">
    <location>
        <begin position="198"/>
        <end position="220"/>
    </location>
</feature>
<feature type="domain" description="Oxidoreductase molybdopterin-binding" evidence="3">
    <location>
        <begin position="275"/>
        <end position="427"/>
    </location>
</feature>
<dbReference type="Gene3D" id="2.60.40.650">
    <property type="match status" value="1"/>
</dbReference>
<dbReference type="EMBL" id="VFPA01000001">
    <property type="protein sequence ID" value="TQM15594.1"/>
    <property type="molecule type" value="Genomic_DNA"/>
</dbReference>
<dbReference type="InterPro" id="IPR000572">
    <property type="entry name" value="OxRdtase_Mopterin-bd_dom"/>
</dbReference>
<feature type="transmembrane region" description="Helical" evidence="2">
    <location>
        <begin position="105"/>
        <end position="125"/>
    </location>
</feature>
<gene>
    <name evidence="4" type="ORF">FB558_2384</name>
</gene>
<dbReference type="SUPFAM" id="SSF56524">
    <property type="entry name" value="Oxidoreductase molybdopterin-binding domain"/>
    <property type="match status" value="1"/>
</dbReference>
<dbReference type="GO" id="GO:0008482">
    <property type="term" value="F:sulfite oxidase activity"/>
    <property type="evidence" value="ECO:0007669"/>
    <property type="project" value="TreeGrafter"/>
</dbReference>
<dbReference type="InterPro" id="IPR036374">
    <property type="entry name" value="OxRdtase_Mopterin-bd_sf"/>
</dbReference>
<keyword evidence="2" id="KW-0472">Membrane</keyword>